<organism evidence="2 3">
    <name type="scientific">Sediminicurvatus halobius</name>
    <dbReference type="NCBI Taxonomy" id="2182432"/>
    <lineage>
        <taxon>Bacteria</taxon>
        <taxon>Pseudomonadati</taxon>
        <taxon>Pseudomonadota</taxon>
        <taxon>Gammaproteobacteria</taxon>
        <taxon>Chromatiales</taxon>
        <taxon>Ectothiorhodospiraceae</taxon>
        <taxon>Sediminicurvatus</taxon>
    </lineage>
</organism>
<gene>
    <name evidence="2" type="ORF">DEM34_01235</name>
</gene>
<dbReference type="Pfam" id="PF09948">
    <property type="entry name" value="PpoB2"/>
    <property type="match status" value="1"/>
</dbReference>
<evidence type="ECO:0000313" key="3">
    <source>
        <dbReference type="Proteomes" id="UP000245474"/>
    </source>
</evidence>
<keyword evidence="3" id="KW-1185">Reference proteome</keyword>
<dbReference type="OrthoDB" id="980055at2"/>
<feature type="transmembrane region" description="Helical" evidence="1">
    <location>
        <begin position="160"/>
        <end position="179"/>
    </location>
</feature>
<dbReference type="AlphaFoldDB" id="A0A2U2N893"/>
<feature type="transmembrane region" description="Helical" evidence="1">
    <location>
        <begin position="90"/>
        <end position="111"/>
    </location>
</feature>
<keyword evidence="1" id="KW-0472">Membrane</keyword>
<sequence>MLAATSPGGSRREPALLFGAVLLVTALAWLYLIRMAAMPSAMAGGGVPLGPTFLMWSVMMAAMMLPGLVPGMAALLALERRRRGTAGAIPYHYAGGYLLAWIGFSAVATLGQRALHDIALLSPMMRLEAPMVAGGLLVAAGLFQWTPYKTQCLRRCRSPMGLIIGGGPNGSVAALGLGLRQGLYCIGCCWALMLLMFVFGVMSVAWMAVLTAVIVAEKTLPARHCAWLTRFTGSALVAAGGWVMMPAG</sequence>
<feature type="transmembrane region" description="Helical" evidence="1">
    <location>
        <begin position="191"/>
        <end position="215"/>
    </location>
</feature>
<accession>A0A2U2N893</accession>
<evidence type="ECO:0008006" key="4">
    <source>
        <dbReference type="Google" id="ProtNLM"/>
    </source>
</evidence>
<evidence type="ECO:0000256" key="1">
    <source>
        <dbReference type="SAM" id="Phobius"/>
    </source>
</evidence>
<reference evidence="2 3" key="1">
    <citation type="submission" date="2018-05" db="EMBL/GenBank/DDBJ databases">
        <title>Spiribacter halobius sp. nov., a moderately halophilic bacterium isolated from marine solar saltern.</title>
        <authorList>
            <person name="Zheng W.-S."/>
            <person name="Lu D.-C."/>
            <person name="Du Z.-J."/>
        </authorList>
    </citation>
    <scope>NUCLEOTIDE SEQUENCE [LARGE SCALE GENOMIC DNA]</scope>
    <source>
        <strain evidence="2 3">E85</strain>
    </source>
</reference>
<proteinExistence type="predicted"/>
<dbReference type="EMBL" id="QFFI01000002">
    <property type="protein sequence ID" value="PWG65395.1"/>
    <property type="molecule type" value="Genomic_DNA"/>
</dbReference>
<name>A0A2U2N893_9GAMM</name>
<protein>
    <recommendedName>
        <fullName evidence="4">Metal-binding protein</fullName>
    </recommendedName>
</protein>
<feature type="transmembrane region" description="Helical" evidence="1">
    <location>
        <begin position="15"/>
        <end position="33"/>
    </location>
</feature>
<keyword evidence="1" id="KW-1133">Transmembrane helix</keyword>
<dbReference type="Proteomes" id="UP000245474">
    <property type="component" value="Unassembled WGS sequence"/>
</dbReference>
<dbReference type="InterPro" id="IPR018688">
    <property type="entry name" value="PpoB2-like"/>
</dbReference>
<feature type="transmembrane region" description="Helical" evidence="1">
    <location>
        <begin position="227"/>
        <end position="245"/>
    </location>
</feature>
<comment type="caution">
    <text evidence="2">The sequence shown here is derived from an EMBL/GenBank/DDBJ whole genome shotgun (WGS) entry which is preliminary data.</text>
</comment>
<feature type="transmembrane region" description="Helical" evidence="1">
    <location>
        <begin position="53"/>
        <end position="78"/>
    </location>
</feature>
<feature type="transmembrane region" description="Helical" evidence="1">
    <location>
        <begin position="131"/>
        <end position="148"/>
    </location>
</feature>
<keyword evidence="1" id="KW-0812">Transmembrane</keyword>
<evidence type="ECO:0000313" key="2">
    <source>
        <dbReference type="EMBL" id="PWG65395.1"/>
    </source>
</evidence>
<dbReference type="RefSeq" id="WP_109675436.1">
    <property type="nucleotide sequence ID" value="NZ_CP086615.1"/>
</dbReference>